<dbReference type="EMBL" id="MW343794">
    <property type="protein sequence ID" value="QQG33648.1"/>
    <property type="molecule type" value="Genomic_DNA"/>
</dbReference>
<organism evidence="2 3">
    <name type="scientific">Cronobacter phage A24</name>
    <dbReference type="NCBI Taxonomy" id="2795745"/>
    <lineage>
        <taxon>Viruses</taxon>
        <taxon>Duplodnaviria</taxon>
        <taxon>Heunggongvirae</taxon>
        <taxon>Uroviricota</taxon>
        <taxon>Caudoviricetes</taxon>
        <taxon>Grimontviridae</taxon>
        <taxon>Crifsvirus</taxon>
        <taxon>Crifsvirus A24</taxon>
    </lineage>
</organism>
<proteinExistence type="predicted"/>
<accession>A0A7T5QXM1</accession>
<feature type="region of interest" description="Disordered" evidence="1">
    <location>
        <begin position="105"/>
        <end position="132"/>
    </location>
</feature>
<name>A0A7T5QXM1_9CAUD</name>
<feature type="compositionally biased region" description="Polar residues" evidence="1">
    <location>
        <begin position="183"/>
        <end position="198"/>
    </location>
</feature>
<dbReference type="KEGG" id="vg:77948158"/>
<protein>
    <submittedName>
        <fullName evidence="2">Uncharacterized protein</fullName>
    </submittedName>
</protein>
<evidence type="ECO:0000313" key="3">
    <source>
        <dbReference type="Proteomes" id="UP000595896"/>
    </source>
</evidence>
<dbReference type="GeneID" id="77948158"/>
<feature type="region of interest" description="Disordered" evidence="1">
    <location>
        <begin position="152"/>
        <end position="198"/>
    </location>
</feature>
<dbReference type="RefSeq" id="YP_010671896.1">
    <property type="nucleotide sequence ID" value="NC_070973.1"/>
</dbReference>
<evidence type="ECO:0000313" key="2">
    <source>
        <dbReference type="EMBL" id="QQG33648.1"/>
    </source>
</evidence>
<evidence type="ECO:0000256" key="1">
    <source>
        <dbReference type="SAM" id="MobiDB-lite"/>
    </source>
</evidence>
<dbReference type="Proteomes" id="UP000595896">
    <property type="component" value="Segment"/>
</dbReference>
<reference evidence="2 3" key="1">
    <citation type="submission" date="2020-12" db="EMBL/GenBank/DDBJ databases">
        <authorList>
            <person name="Luo D."/>
            <person name="Li C."/>
            <person name="Zeng H."/>
        </authorList>
    </citation>
    <scope>NUCLEOTIDE SEQUENCE [LARGE SCALE GENOMIC DNA]</scope>
</reference>
<sequence length="553" mass="60229">MASNPVAYDWSNPSNSIINSGSTGYGGMRQISKQEQAQRDDVNGEYYGIQHPLATMSRNFEEQAAVRRTMDANPGMNESDALASVQQGYATNRLNRTATNLQNDLQGALGNYGPQTPSDWQSPADQADEKANQIQGALANTQQQQADLTAQGYKPVPDAGADPVGHLSALNENKSKGVGGFSGNVNTPLPSPPTQSQVQDMNLNQQGKQAAFDQNKIPAWYKSNSFNMGLISFGLNLLSGNDLATSFAAAGDAFNQMYGEERRSYWAEDLAKQGYDPVEIEEWKRTGDSKVLTSPQEKQMKVIQQRLAMQQLDNALYEGSPEMRQYQLGREQRKDALSEAQIMNSIANSNAQLGLSRERLNFEKAKYAQKQAAAGEGPEWGITNPEARMVLQQGKKFTDDSNLKRSRMAVAYEAAQKAKQLLDAGDTAGAAAAYDQYEESYGKAMQGGLGKIDRHDASDIAGPRTWWGQATNAVVRGVRGAPTQGEIERAISSANRGISTEHQVVVDNLQSMYENLIPKIGADRARAAVKFQANGSGIGNWEPKASRANVTFH</sequence>
<keyword evidence="3" id="KW-1185">Reference proteome</keyword>
<feature type="compositionally biased region" description="Polar residues" evidence="1">
    <location>
        <begin position="113"/>
        <end position="124"/>
    </location>
</feature>